<feature type="transmembrane region" description="Helical" evidence="8">
    <location>
        <begin position="317"/>
        <end position="337"/>
    </location>
</feature>
<dbReference type="InterPro" id="IPR036890">
    <property type="entry name" value="HATPase_C_sf"/>
</dbReference>
<comment type="catalytic activity">
    <reaction evidence="1">
        <text>ATP + protein L-histidine = ADP + protein N-phospho-L-histidine.</text>
        <dbReference type="EC" id="2.7.13.3"/>
    </reaction>
</comment>
<dbReference type="PRINTS" id="PR00344">
    <property type="entry name" value="BCTRLSENSOR"/>
</dbReference>
<dbReference type="PIRSF" id="PIRSF037347">
    <property type="entry name" value="STHK_CHASE2_PAS_prd"/>
    <property type="match status" value="1"/>
</dbReference>
<dbReference type="PROSITE" id="PS50109">
    <property type="entry name" value="HIS_KIN"/>
    <property type="match status" value="1"/>
</dbReference>
<evidence type="ECO:0000256" key="4">
    <source>
        <dbReference type="ARBA" id="ARBA00022553"/>
    </source>
</evidence>
<evidence type="ECO:0000256" key="8">
    <source>
        <dbReference type="SAM" id="Phobius"/>
    </source>
</evidence>
<dbReference type="InterPro" id="IPR003661">
    <property type="entry name" value="HisK_dim/P_dom"/>
</dbReference>
<dbReference type="GO" id="GO:0005886">
    <property type="term" value="C:plasma membrane"/>
    <property type="evidence" value="ECO:0007669"/>
    <property type="project" value="UniProtKB-SubCell"/>
</dbReference>
<reference evidence="10 11" key="1">
    <citation type="submission" date="2016-03" db="EMBL/GenBank/DDBJ databases">
        <authorList>
            <consortium name="Pathogen Informatics"/>
        </authorList>
    </citation>
    <scope>NUCLEOTIDE SEQUENCE [LARGE SCALE GENOMIC DNA]</scope>
    <source>
        <strain evidence="10 11">NCTC13364</strain>
    </source>
</reference>
<feature type="compositionally biased region" description="Acidic residues" evidence="7">
    <location>
        <begin position="766"/>
        <end position="777"/>
    </location>
</feature>
<dbReference type="Pfam" id="PF00512">
    <property type="entry name" value="HisKA"/>
    <property type="match status" value="1"/>
</dbReference>
<feature type="transmembrane region" description="Helical" evidence="8">
    <location>
        <begin position="290"/>
        <end position="310"/>
    </location>
</feature>
<feature type="domain" description="Histidine kinase" evidence="9">
    <location>
        <begin position="554"/>
        <end position="766"/>
    </location>
</feature>
<dbReference type="InterPro" id="IPR036097">
    <property type="entry name" value="HisK_dim/P_sf"/>
</dbReference>
<dbReference type="Gene3D" id="1.10.287.130">
    <property type="match status" value="1"/>
</dbReference>
<dbReference type="InterPro" id="IPR007890">
    <property type="entry name" value="CHASE2"/>
</dbReference>
<dbReference type="SMART" id="SM00388">
    <property type="entry name" value="HisKA"/>
    <property type="match status" value="1"/>
</dbReference>
<feature type="transmembrane region" description="Helical" evidence="8">
    <location>
        <begin position="343"/>
        <end position="362"/>
    </location>
</feature>
<keyword evidence="8" id="KW-0472">Membrane</keyword>
<dbReference type="EMBL" id="FKBS01000010">
    <property type="protein sequence ID" value="SAI03734.1"/>
    <property type="molecule type" value="Genomic_DNA"/>
</dbReference>
<keyword evidence="5 10" id="KW-0808">Transferase</keyword>
<dbReference type="InterPro" id="IPR003594">
    <property type="entry name" value="HATPase_dom"/>
</dbReference>
<dbReference type="GO" id="GO:0000155">
    <property type="term" value="F:phosphorelay sensor kinase activity"/>
    <property type="evidence" value="ECO:0007669"/>
    <property type="project" value="InterPro"/>
</dbReference>
<dbReference type="InterPro" id="IPR017181">
    <property type="entry name" value="Sig_transdc_His_kin_CHASE2"/>
</dbReference>
<dbReference type="SMART" id="SM01080">
    <property type="entry name" value="CHASE2"/>
    <property type="match status" value="1"/>
</dbReference>
<keyword evidence="6" id="KW-0418">Kinase</keyword>
<feature type="transmembrane region" description="Helical" evidence="8">
    <location>
        <begin position="12"/>
        <end position="32"/>
    </location>
</feature>
<dbReference type="GO" id="GO:0007234">
    <property type="term" value="P:osmosensory signaling via phosphorelay pathway"/>
    <property type="evidence" value="ECO:0007669"/>
    <property type="project" value="TreeGrafter"/>
</dbReference>
<dbReference type="SUPFAM" id="SSF47384">
    <property type="entry name" value="Homodimeric domain of signal transducing histidine kinase"/>
    <property type="match status" value="1"/>
</dbReference>
<proteinExistence type="predicted"/>
<evidence type="ECO:0000256" key="3">
    <source>
        <dbReference type="ARBA" id="ARBA00012438"/>
    </source>
</evidence>
<feature type="region of interest" description="Disordered" evidence="7">
    <location>
        <begin position="757"/>
        <end position="777"/>
    </location>
</feature>
<evidence type="ECO:0000259" key="9">
    <source>
        <dbReference type="PROSITE" id="PS50109"/>
    </source>
</evidence>
<keyword evidence="8" id="KW-1133">Transmembrane helix</keyword>
<keyword evidence="4" id="KW-0597">Phosphoprotein</keyword>
<dbReference type="AlphaFoldDB" id="A0A157M4Y5"/>
<dbReference type="RefSeq" id="WP_082887102.1">
    <property type="nucleotide sequence ID" value="NZ_FKBS01000010.1"/>
</dbReference>
<evidence type="ECO:0000313" key="11">
    <source>
        <dbReference type="Proteomes" id="UP000077037"/>
    </source>
</evidence>
<dbReference type="OrthoDB" id="9806704at2"/>
<dbReference type="InterPro" id="IPR004358">
    <property type="entry name" value="Sig_transdc_His_kin-like_C"/>
</dbReference>
<evidence type="ECO:0000256" key="1">
    <source>
        <dbReference type="ARBA" id="ARBA00000085"/>
    </source>
</evidence>
<name>A0A157M4Y5_9BORD</name>
<evidence type="ECO:0000256" key="6">
    <source>
        <dbReference type="ARBA" id="ARBA00022777"/>
    </source>
</evidence>
<evidence type="ECO:0000313" key="10">
    <source>
        <dbReference type="EMBL" id="SAI03734.1"/>
    </source>
</evidence>
<dbReference type="SUPFAM" id="SSF55874">
    <property type="entry name" value="ATPase domain of HSP90 chaperone/DNA topoisomerase II/histidine kinase"/>
    <property type="match status" value="1"/>
</dbReference>
<dbReference type="Gene3D" id="3.30.565.10">
    <property type="entry name" value="Histidine kinase-like ATPase, C-terminal domain"/>
    <property type="match status" value="1"/>
</dbReference>
<organism evidence="10 11">
    <name type="scientific">Bordetella ansorpii</name>
    <dbReference type="NCBI Taxonomy" id="288768"/>
    <lineage>
        <taxon>Bacteria</taxon>
        <taxon>Pseudomonadati</taxon>
        <taxon>Pseudomonadota</taxon>
        <taxon>Betaproteobacteria</taxon>
        <taxon>Burkholderiales</taxon>
        <taxon>Alcaligenaceae</taxon>
        <taxon>Bordetella</taxon>
    </lineage>
</organism>
<accession>A0A157M4Y5</accession>
<dbReference type="GO" id="GO:0030295">
    <property type="term" value="F:protein kinase activator activity"/>
    <property type="evidence" value="ECO:0007669"/>
    <property type="project" value="TreeGrafter"/>
</dbReference>
<dbReference type="Gene3D" id="3.30.450.20">
    <property type="entry name" value="PAS domain"/>
    <property type="match status" value="1"/>
</dbReference>
<evidence type="ECO:0000256" key="5">
    <source>
        <dbReference type="ARBA" id="ARBA00022679"/>
    </source>
</evidence>
<sequence>MLGGHPRRRLGIHSAPLLIGFLTLVAALLGSMNGLGRFDQAFYDRAVIAAERPASDDILLVTIDGRTVEALGRGPWSRAVHATLLGRLQNARAVGLDFRLNEHDAIDPDGDAALAEAIRANGHVVLPVALNPLPRPASLEPALPPLASAAAALGFTNVPPDTDGVIRQAVWRTTLNERHWQHMALAMLQAGGEANLAQALARRLGDSGEGGIPYSGPPGHLRTVSYLQVLQGRVPAAWIQGRYVLVGRSAEAGGDVYRTPGSTPANGMSGVELIGNMLQAARQDLVIRPAAPWLNALACALPVLLLCLALRHLPPRGALLLTGLMLVLVLAGAFLMLRYLQIWFAPSAALLGLALSYPLWSWRGQEAVLRHMDYELKRLRQEYPPIMGESRQLALGANWSVEDRLDELRQALTRVRNLRRFLADSLDGIPDATLVFDAGGRLQFCNRAALDYFRGLGVRAPRNGQPAAWLMEKIVADATARTEINRALHDLHPDEREAPWSLDQEVRDYTGRSFIVKCAPIRNDEDAFAGSVVTLSNITEIRAAERKREETLRFVSHDMRAPQNSILALVDLSRGLAQSQQGQEAWSRVEQQAHRTLRLVDDFVHLTRAESLKIGDTRVDLTALVLDAMDDVWALAQARGIALEPQDMPQAFVRGDHALLRRALNNLLDNAIKYTPAGGHVGTALRADGAHWVVAVTDDGVGIAAEDVPQLFQAFSRVGATRSDTGGAGLGLAFVHTVATRHGGGVQVSSRSGAGSTFTLSLPADMADDEDEMPRAQ</sequence>
<dbReference type="InterPro" id="IPR035965">
    <property type="entry name" value="PAS-like_dom_sf"/>
</dbReference>
<dbReference type="Pfam" id="PF02518">
    <property type="entry name" value="HATPase_c"/>
    <property type="match status" value="1"/>
</dbReference>
<evidence type="ECO:0000256" key="2">
    <source>
        <dbReference type="ARBA" id="ARBA00004429"/>
    </source>
</evidence>
<dbReference type="CDD" id="cd00075">
    <property type="entry name" value="HATPase"/>
    <property type="match status" value="1"/>
</dbReference>
<dbReference type="PANTHER" id="PTHR42878">
    <property type="entry name" value="TWO-COMPONENT HISTIDINE KINASE"/>
    <property type="match status" value="1"/>
</dbReference>
<keyword evidence="8" id="KW-0812">Transmembrane</keyword>
<dbReference type="SUPFAM" id="SSF55785">
    <property type="entry name" value="PYP-like sensor domain (PAS domain)"/>
    <property type="match status" value="1"/>
</dbReference>
<comment type="subcellular location">
    <subcellularLocation>
        <location evidence="2">Cell inner membrane</location>
        <topology evidence="2">Multi-pass membrane protein</topology>
    </subcellularLocation>
</comment>
<evidence type="ECO:0000256" key="7">
    <source>
        <dbReference type="SAM" id="MobiDB-lite"/>
    </source>
</evidence>
<dbReference type="Pfam" id="PF05226">
    <property type="entry name" value="CHASE2"/>
    <property type="match status" value="1"/>
</dbReference>
<dbReference type="CDD" id="cd00082">
    <property type="entry name" value="HisKA"/>
    <property type="match status" value="1"/>
</dbReference>
<dbReference type="Proteomes" id="UP000077037">
    <property type="component" value="Unassembled WGS sequence"/>
</dbReference>
<dbReference type="InterPro" id="IPR050351">
    <property type="entry name" value="BphY/WalK/GraS-like"/>
</dbReference>
<dbReference type="FunFam" id="3.30.565.10:FF:000006">
    <property type="entry name" value="Sensor histidine kinase WalK"/>
    <property type="match status" value="1"/>
</dbReference>
<dbReference type="GO" id="GO:0000156">
    <property type="term" value="F:phosphorelay response regulator activity"/>
    <property type="evidence" value="ECO:0007669"/>
    <property type="project" value="TreeGrafter"/>
</dbReference>
<gene>
    <name evidence="10" type="primary">phoR_1</name>
    <name evidence="10" type="ORF">SAMEA1982600_01033</name>
</gene>
<dbReference type="InterPro" id="IPR005467">
    <property type="entry name" value="His_kinase_dom"/>
</dbReference>
<protein>
    <recommendedName>
        <fullName evidence="3">histidine kinase</fullName>
        <ecNumber evidence="3">2.7.13.3</ecNumber>
    </recommendedName>
</protein>
<dbReference type="SMART" id="SM00387">
    <property type="entry name" value="HATPase_c"/>
    <property type="match status" value="1"/>
</dbReference>
<dbReference type="PANTHER" id="PTHR42878:SF12">
    <property type="entry name" value="SENSOR HISTIDINE KINASE YCBM"/>
    <property type="match status" value="1"/>
</dbReference>
<dbReference type="EC" id="2.7.13.3" evidence="3"/>